<dbReference type="EMBL" id="JASNVW010000002">
    <property type="protein sequence ID" value="MDK6028635.1"/>
    <property type="molecule type" value="Genomic_DNA"/>
</dbReference>
<dbReference type="Pfam" id="PF02007">
    <property type="entry name" value="MtrH"/>
    <property type="match status" value="1"/>
</dbReference>
<dbReference type="GO" id="GO:0032259">
    <property type="term" value="P:methylation"/>
    <property type="evidence" value="ECO:0007669"/>
    <property type="project" value="UniProtKB-KW"/>
</dbReference>
<accession>A0ABD4Z6Y3</accession>
<evidence type="ECO:0000256" key="2">
    <source>
        <dbReference type="ARBA" id="ARBA00022603"/>
    </source>
</evidence>
<dbReference type="Proteomes" id="UP001529235">
    <property type="component" value="Unassembled WGS sequence"/>
</dbReference>
<name>A0ABD4Z6Y3_9CREN</name>
<evidence type="ECO:0000313" key="5">
    <source>
        <dbReference type="Proteomes" id="UP001529235"/>
    </source>
</evidence>
<dbReference type="SUPFAM" id="SSF51717">
    <property type="entry name" value="Dihydropteroate synthetase-like"/>
    <property type="match status" value="1"/>
</dbReference>
<evidence type="ECO:0000256" key="3">
    <source>
        <dbReference type="ARBA" id="ARBA00022679"/>
    </source>
</evidence>
<keyword evidence="2 4" id="KW-0489">Methyltransferase</keyword>
<sequence>MFYYKTQQKVFEIGGIKVGGNAFENPPVLIGTIFYHGHKIVVDGKQGVFDKAKAEELIKVVEDLSQKTRMPAMIDVVAETPNAMVKYLEFVSNATKMPILIDSPDLNIMKTGFQYAKDAGFIDRVIYNSLTAKSKDDEYKVLQDYGVKAAIALLYTDRIIDVDSRIKNLEVILSKAFAYGIEKLLVDTFVIDIPSLSAAMRTMIEIKSRFGLPVGSGAHNAVSTQRKAFKERFGSDGYKACELAASISTLVVAADFLLYGPIEAAKEIFPAAYTVYNSYKYLARRKEYLMQL</sequence>
<evidence type="ECO:0000313" key="4">
    <source>
        <dbReference type="EMBL" id="MDK6028635.1"/>
    </source>
</evidence>
<dbReference type="AlphaFoldDB" id="A0ABD4Z6Y3"/>
<dbReference type="InterPro" id="IPR023467">
    <property type="entry name" value="MeTrfase_MtrH/MtxH"/>
</dbReference>
<dbReference type="Gene3D" id="3.20.20.20">
    <property type="entry name" value="Dihydropteroate synthase-like"/>
    <property type="match status" value="1"/>
</dbReference>
<gene>
    <name evidence="4" type="ORF">QPL79_04610</name>
</gene>
<proteinExistence type="inferred from homology"/>
<dbReference type="NCBIfam" id="NF002142">
    <property type="entry name" value="PRK00979.1-1"/>
    <property type="match status" value="1"/>
</dbReference>
<reference evidence="4 5" key="1">
    <citation type="submission" date="2023-05" db="EMBL/GenBank/DDBJ databases">
        <title>A new hyperthermophilic archaea 'Ignisphaera cupida' sp. nov. and description of the family 'Ignisphaeraceae' fam. nov.</title>
        <authorList>
            <person name="Podosokorskaya O.A."/>
            <person name="Elcheninov A.G."/>
            <person name="Klukina A."/>
            <person name="Merkel A.Y."/>
        </authorList>
    </citation>
    <scope>NUCLEOTIDE SEQUENCE [LARGE SCALE GENOMIC DNA]</scope>
    <source>
        <strain evidence="4 5">4213-co</strain>
    </source>
</reference>
<protein>
    <submittedName>
        <fullName evidence="4">Tetrahydromethanopterin S-methyltransferase subunit H</fullName>
        <ecNumber evidence="4">2.1.1.86</ecNumber>
    </submittedName>
</protein>
<dbReference type="EC" id="2.1.1.86" evidence="4"/>
<comment type="caution">
    <text evidence="4">The sequence shown here is derived from an EMBL/GenBank/DDBJ whole genome shotgun (WGS) entry which is preliminary data.</text>
</comment>
<organism evidence="4 5">
    <name type="scientific">Ignisphaera cupida</name>
    <dbReference type="NCBI Taxonomy" id="3050454"/>
    <lineage>
        <taxon>Archaea</taxon>
        <taxon>Thermoproteota</taxon>
        <taxon>Thermoprotei</taxon>
        <taxon>Desulfurococcales</taxon>
        <taxon>Desulfurococcaceae</taxon>
        <taxon>Ignisphaera</taxon>
    </lineage>
</organism>
<keyword evidence="5" id="KW-1185">Reference proteome</keyword>
<comment type="similarity">
    <text evidence="1">Belongs to the MtrH family.</text>
</comment>
<keyword evidence="3 4" id="KW-0808">Transferase</keyword>
<evidence type="ECO:0000256" key="1">
    <source>
        <dbReference type="ARBA" id="ARBA00006230"/>
    </source>
</evidence>
<dbReference type="GO" id="GO:0008168">
    <property type="term" value="F:methyltransferase activity"/>
    <property type="evidence" value="ECO:0007669"/>
    <property type="project" value="UniProtKB-KW"/>
</dbReference>
<dbReference type="InterPro" id="IPR011005">
    <property type="entry name" value="Dihydropteroate_synth-like_sf"/>
</dbReference>
<dbReference type="RefSeq" id="WP_285273611.1">
    <property type="nucleotide sequence ID" value="NZ_JASNVW010000002.1"/>
</dbReference>